<dbReference type="SUPFAM" id="SSF47473">
    <property type="entry name" value="EF-hand"/>
    <property type="match status" value="1"/>
</dbReference>
<dbReference type="PROSITE" id="PS50222">
    <property type="entry name" value="EF_HAND_2"/>
    <property type="match status" value="2"/>
</dbReference>
<feature type="domain" description="EF-hand" evidence="3">
    <location>
        <begin position="73"/>
        <end position="108"/>
    </location>
</feature>
<evidence type="ECO:0000256" key="1">
    <source>
        <dbReference type="ARBA" id="ARBA00022737"/>
    </source>
</evidence>
<sequence length="147" mass="16314">VSELREAFMLFDYNKSGKIASRDVGPVIRSVGLKPSEAEVQEIAQEISQTGGEVDLSTLIQLISKIVSNPPTEKSDELCEVFKSYDKENNGQLSIAEVKHLLTSVGEKLTDDEADELLKMTGCVHNGKVNYESKLSFHLILIIQEEF</sequence>
<dbReference type="Proteomes" id="UP000015101">
    <property type="component" value="Unassembled WGS sequence"/>
</dbReference>
<dbReference type="InterPro" id="IPR018247">
    <property type="entry name" value="EF_Hand_1_Ca_BS"/>
</dbReference>
<dbReference type="InterPro" id="IPR050230">
    <property type="entry name" value="CALM/Myosin/TropC-like"/>
</dbReference>
<dbReference type="PANTHER" id="PTHR23048:SF0">
    <property type="entry name" value="CALMODULIN LIKE 3"/>
    <property type="match status" value="1"/>
</dbReference>
<dbReference type="OMA" id="KMTGCVH"/>
<dbReference type="SMART" id="SM00054">
    <property type="entry name" value="EFh"/>
    <property type="match status" value="2"/>
</dbReference>
<dbReference type="AlphaFoldDB" id="T1FZP9"/>
<dbReference type="CTD" id="20214297"/>
<dbReference type="InParanoid" id="T1FZP9"/>
<dbReference type="Gene3D" id="1.10.238.10">
    <property type="entry name" value="EF-hand"/>
    <property type="match status" value="2"/>
</dbReference>
<dbReference type="STRING" id="6412.T1FZP9"/>
<dbReference type="GO" id="GO:0005509">
    <property type="term" value="F:calcium ion binding"/>
    <property type="evidence" value="ECO:0007669"/>
    <property type="project" value="InterPro"/>
</dbReference>
<evidence type="ECO:0000259" key="3">
    <source>
        <dbReference type="PROSITE" id="PS50222"/>
    </source>
</evidence>
<dbReference type="eggNOG" id="KOG0027">
    <property type="taxonomic scope" value="Eukaryota"/>
</dbReference>
<evidence type="ECO:0000313" key="6">
    <source>
        <dbReference type="Proteomes" id="UP000015101"/>
    </source>
</evidence>
<name>T1FZP9_HELRO</name>
<gene>
    <name evidence="5" type="primary">20214297</name>
    <name evidence="4" type="ORF">HELRODRAFT_69120</name>
</gene>
<dbReference type="EMBL" id="KB097571">
    <property type="protein sequence ID" value="ESN94405.1"/>
    <property type="molecule type" value="Genomic_DNA"/>
</dbReference>
<reference evidence="4 6" key="2">
    <citation type="journal article" date="2013" name="Nature">
        <title>Insights into bilaterian evolution from three spiralian genomes.</title>
        <authorList>
            <person name="Simakov O."/>
            <person name="Marletaz F."/>
            <person name="Cho S.J."/>
            <person name="Edsinger-Gonzales E."/>
            <person name="Havlak P."/>
            <person name="Hellsten U."/>
            <person name="Kuo D.H."/>
            <person name="Larsson T."/>
            <person name="Lv J."/>
            <person name="Arendt D."/>
            <person name="Savage R."/>
            <person name="Osoegawa K."/>
            <person name="de Jong P."/>
            <person name="Grimwood J."/>
            <person name="Chapman J.A."/>
            <person name="Shapiro H."/>
            <person name="Aerts A."/>
            <person name="Otillar R.P."/>
            <person name="Terry A.Y."/>
            <person name="Boore J.L."/>
            <person name="Grigoriev I.V."/>
            <person name="Lindberg D.R."/>
            <person name="Seaver E.C."/>
            <person name="Weisblat D.A."/>
            <person name="Putnam N.H."/>
            <person name="Rokhsar D.S."/>
        </authorList>
    </citation>
    <scope>NUCLEOTIDE SEQUENCE</scope>
</reference>
<dbReference type="CDD" id="cd00051">
    <property type="entry name" value="EFh"/>
    <property type="match status" value="2"/>
</dbReference>
<organism evidence="5 6">
    <name type="scientific">Helobdella robusta</name>
    <name type="common">Californian leech</name>
    <dbReference type="NCBI Taxonomy" id="6412"/>
    <lineage>
        <taxon>Eukaryota</taxon>
        <taxon>Metazoa</taxon>
        <taxon>Spiralia</taxon>
        <taxon>Lophotrochozoa</taxon>
        <taxon>Annelida</taxon>
        <taxon>Clitellata</taxon>
        <taxon>Hirudinea</taxon>
        <taxon>Rhynchobdellida</taxon>
        <taxon>Glossiphoniidae</taxon>
        <taxon>Helobdella</taxon>
    </lineage>
</organism>
<accession>T1FZP9</accession>
<keyword evidence="1" id="KW-0677">Repeat</keyword>
<evidence type="ECO:0000313" key="5">
    <source>
        <dbReference type="EnsemblMetazoa" id="HelroP69120"/>
    </source>
</evidence>
<dbReference type="EMBL" id="AMQM01001607">
    <property type="status" value="NOT_ANNOTATED_CDS"/>
    <property type="molecule type" value="Genomic_DNA"/>
</dbReference>
<dbReference type="RefSeq" id="XP_009027258.1">
    <property type="nucleotide sequence ID" value="XM_009029010.1"/>
</dbReference>
<dbReference type="GeneID" id="20214297"/>
<reference evidence="6" key="1">
    <citation type="submission" date="2012-12" db="EMBL/GenBank/DDBJ databases">
        <authorList>
            <person name="Hellsten U."/>
            <person name="Grimwood J."/>
            <person name="Chapman J.A."/>
            <person name="Shapiro H."/>
            <person name="Aerts A."/>
            <person name="Otillar R.P."/>
            <person name="Terry A.Y."/>
            <person name="Boore J.L."/>
            <person name="Simakov O."/>
            <person name="Marletaz F."/>
            <person name="Cho S.-J."/>
            <person name="Edsinger-Gonzales E."/>
            <person name="Havlak P."/>
            <person name="Kuo D.-H."/>
            <person name="Larsson T."/>
            <person name="Lv J."/>
            <person name="Arendt D."/>
            <person name="Savage R."/>
            <person name="Osoegawa K."/>
            <person name="de Jong P."/>
            <person name="Lindberg D.R."/>
            <person name="Seaver E.C."/>
            <person name="Weisblat D.A."/>
            <person name="Putnam N.H."/>
            <person name="Grigoriev I.V."/>
            <person name="Rokhsar D.S."/>
        </authorList>
    </citation>
    <scope>NUCLEOTIDE SEQUENCE</scope>
</reference>
<dbReference type="InterPro" id="IPR002048">
    <property type="entry name" value="EF_hand_dom"/>
</dbReference>
<evidence type="ECO:0000256" key="2">
    <source>
        <dbReference type="ARBA" id="ARBA00022837"/>
    </source>
</evidence>
<dbReference type="PROSITE" id="PS00018">
    <property type="entry name" value="EF_HAND_1"/>
    <property type="match status" value="1"/>
</dbReference>
<dbReference type="OrthoDB" id="26525at2759"/>
<feature type="domain" description="EF-hand" evidence="3">
    <location>
        <begin position="1"/>
        <end position="34"/>
    </location>
</feature>
<keyword evidence="2" id="KW-0106">Calcium</keyword>
<dbReference type="Pfam" id="PF13499">
    <property type="entry name" value="EF-hand_7"/>
    <property type="match status" value="2"/>
</dbReference>
<dbReference type="FunFam" id="1.10.238.10:FF:000178">
    <property type="entry name" value="Calmodulin-2 A"/>
    <property type="match status" value="1"/>
</dbReference>
<proteinExistence type="predicted"/>
<keyword evidence="6" id="KW-1185">Reference proteome</keyword>
<dbReference type="PANTHER" id="PTHR23048">
    <property type="entry name" value="MYOSIN LIGHT CHAIN 1, 3"/>
    <property type="match status" value="1"/>
</dbReference>
<protein>
    <recommendedName>
        <fullName evidence="3">EF-hand domain-containing protein</fullName>
    </recommendedName>
</protein>
<dbReference type="EnsemblMetazoa" id="HelroT69120">
    <property type="protein sequence ID" value="HelroP69120"/>
    <property type="gene ID" value="HelroG69120"/>
</dbReference>
<dbReference type="KEGG" id="hro:HELRODRAFT_69120"/>
<evidence type="ECO:0000313" key="4">
    <source>
        <dbReference type="EMBL" id="ESN94405.1"/>
    </source>
</evidence>
<dbReference type="HOGENOM" id="CLU_061288_2_0_1"/>
<reference evidence="5" key="3">
    <citation type="submission" date="2015-06" db="UniProtKB">
        <authorList>
            <consortium name="EnsemblMetazoa"/>
        </authorList>
    </citation>
    <scope>IDENTIFICATION</scope>
</reference>
<dbReference type="GO" id="GO:0016460">
    <property type="term" value="C:myosin II complex"/>
    <property type="evidence" value="ECO:0000318"/>
    <property type="project" value="GO_Central"/>
</dbReference>
<dbReference type="InterPro" id="IPR011992">
    <property type="entry name" value="EF-hand-dom_pair"/>
</dbReference>